<name>A0ABW9XCY1_9SPHN</name>
<proteinExistence type="predicted"/>
<gene>
    <name evidence="1" type="primary">zapA</name>
    <name evidence="1" type="ORF">GTZ99_07460</name>
</gene>
<dbReference type="EMBL" id="JAAAPO010000002">
    <property type="protein sequence ID" value="NBC36391.1"/>
    <property type="molecule type" value="Genomic_DNA"/>
</dbReference>
<evidence type="ECO:0000313" key="1">
    <source>
        <dbReference type="EMBL" id="NBC36391.1"/>
    </source>
</evidence>
<keyword evidence="1" id="KW-0132">Cell division</keyword>
<dbReference type="SUPFAM" id="SSF102829">
    <property type="entry name" value="Cell division protein ZapA-like"/>
    <property type="match status" value="1"/>
</dbReference>
<dbReference type="Pfam" id="PF05164">
    <property type="entry name" value="ZapA"/>
    <property type="match status" value="1"/>
</dbReference>
<dbReference type="InterPro" id="IPR007838">
    <property type="entry name" value="Cell_div_ZapA-like"/>
</dbReference>
<sequence>MSNISLFVGGRDYVVACAPGEEAHVTALGVLIDEKLDELPESVAQSEVRSLLFAALLLADEVVELRQVAEDAARAQSAVAEMGLAQAPHAAMPEPPIPAETPYRAPAYDGHDDSGVVVPLPVAAAMQDASERRRNRLIAMAERLEAIAGEIERGL</sequence>
<dbReference type="Proteomes" id="UP000753724">
    <property type="component" value="Unassembled WGS sequence"/>
</dbReference>
<keyword evidence="1" id="KW-0131">Cell cycle</keyword>
<keyword evidence="2" id="KW-1185">Reference proteome</keyword>
<organism evidence="1 2">
    <name type="scientific">Novosphingobium ovatum</name>
    <dbReference type="NCBI Taxonomy" id="1908523"/>
    <lineage>
        <taxon>Bacteria</taxon>
        <taxon>Pseudomonadati</taxon>
        <taxon>Pseudomonadota</taxon>
        <taxon>Alphaproteobacteria</taxon>
        <taxon>Sphingomonadales</taxon>
        <taxon>Sphingomonadaceae</taxon>
        <taxon>Novosphingobium</taxon>
    </lineage>
</organism>
<dbReference type="RefSeq" id="WP_161717610.1">
    <property type="nucleotide sequence ID" value="NZ_JAAAPO010000002.1"/>
</dbReference>
<protein>
    <submittedName>
        <fullName evidence="1">Cell division protein ZapA</fullName>
    </submittedName>
</protein>
<accession>A0ABW9XCY1</accession>
<comment type="caution">
    <text evidence="1">The sequence shown here is derived from an EMBL/GenBank/DDBJ whole genome shotgun (WGS) entry which is preliminary data.</text>
</comment>
<dbReference type="InterPro" id="IPR036192">
    <property type="entry name" value="Cell_div_ZapA-like_sf"/>
</dbReference>
<reference evidence="2" key="1">
    <citation type="submission" date="2020-01" db="EMBL/GenBank/DDBJ databases">
        <title>Sphingomonas sp. strain CSW-10.</title>
        <authorList>
            <person name="Chen W.-M."/>
        </authorList>
    </citation>
    <scope>NUCLEOTIDE SEQUENCE [LARGE SCALE GENOMIC DNA]</scope>
    <source>
        <strain evidence="2">FSY-8</strain>
    </source>
</reference>
<evidence type="ECO:0000313" key="2">
    <source>
        <dbReference type="Proteomes" id="UP000753724"/>
    </source>
</evidence>
<dbReference type="GO" id="GO:0051301">
    <property type="term" value="P:cell division"/>
    <property type="evidence" value="ECO:0007669"/>
    <property type="project" value="UniProtKB-KW"/>
</dbReference>